<evidence type="ECO:0000313" key="3">
    <source>
        <dbReference type="EMBL" id="MCE7008758.1"/>
    </source>
</evidence>
<proteinExistence type="predicted"/>
<dbReference type="RefSeq" id="WP_233730229.1">
    <property type="nucleotide sequence ID" value="NZ_JAJVCN010000003.1"/>
</dbReference>
<organism evidence="3 4">
    <name type="scientific">Kibdelosporangium philippinense</name>
    <dbReference type="NCBI Taxonomy" id="211113"/>
    <lineage>
        <taxon>Bacteria</taxon>
        <taxon>Bacillati</taxon>
        <taxon>Actinomycetota</taxon>
        <taxon>Actinomycetes</taxon>
        <taxon>Pseudonocardiales</taxon>
        <taxon>Pseudonocardiaceae</taxon>
        <taxon>Kibdelosporangium</taxon>
    </lineage>
</organism>
<feature type="transmembrane region" description="Helical" evidence="1">
    <location>
        <begin position="65"/>
        <end position="85"/>
    </location>
</feature>
<keyword evidence="2" id="KW-0732">Signal</keyword>
<evidence type="ECO:0000256" key="1">
    <source>
        <dbReference type="SAM" id="Phobius"/>
    </source>
</evidence>
<dbReference type="EMBL" id="JAJVCN010000003">
    <property type="protein sequence ID" value="MCE7008758.1"/>
    <property type="molecule type" value="Genomic_DNA"/>
</dbReference>
<protein>
    <submittedName>
        <fullName evidence="3">Uncharacterized protein</fullName>
    </submittedName>
</protein>
<feature type="chain" id="PRO_5045723855" evidence="2">
    <location>
        <begin position="19"/>
        <end position="116"/>
    </location>
</feature>
<name>A0ABS8ZNI0_9PSEU</name>
<dbReference type="Proteomes" id="UP001521150">
    <property type="component" value="Unassembled WGS sequence"/>
</dbReference>
<feature type="signal peptide" evidence="2">
    <location>
        <begin position="1"/>
        <end position="18"/>
    </location>
</feature>
<gene>
    <name evidence="3" type="ORF">LWC34_38995</name>
</gene>
<accession>A0ABS8ZNI0</accession>
<keyword evidence="1" id="KW-1133">Transmembrane helix</keyword>
<keyword evidence="4" id="KW-1185">Reference proteome</keyword>
<feature type="transmembrane region" description="Helical" evidence="1">
    <location>
        <begin position="92"/>
        <end position="112"/>
    </location>
</feature>
<keyword evidence="1" id="KW-0472">Membrane</keyword>
<sequence length="116" mass="12406">MTLILAGSAAVILSFAQANQVPPEMALVTAAAMPIRHAYLRHARPRLQLPMVALSRLIGWCARRWRVGLAVLVAVDVVLGVLVLVRDGHDLAALAVLSAALLGAVGRLAWLWTADR</sequence>
<evidence type="ECO:0000256" key="2">
    <source>
        <dbReference type="SAM" id="SignalP"/>
    </source>
</evidence>
<evidence type="ECO:0000313" key="4">
    <source>
        <dbReference type="Proteomes" id="UP001521150"/>
    </source>
</evidence>
<comment type="caution">
    <text evidence="3">The sequence shown here is derived from an EMBL/GenBank/DDBJ whole genome shotgun (WGS) entry which is preliminary data.</text>
</comment>
<keyword evidence="1" id="KW-0812">Transmembrane</keyword>
<reference evidence="3 4" key="1">
    <citation type="submission" date="2021-12" db="EMBL/GenBank/DDBJ databases">
        <title>Genome sequence of Kibdelosporangium philippinense ATCC 49844.</title>
        <authorList>
            <person name="Fedorov E.A."/>
            <person name="Omeragic M."/>
            <person name="Shalygina K.F."/>
            <person name="Maclea K.S."/>
        </authorList>
    </citation>
    <scope>NUCLEOTIDE SEQUENCE [LARGE SCALE GENOMIC DNA]</scope>
    <source>
        <strain evidence="3 4">ATCC 49844</strain>
    </source>
</reference>